<reference evidence="1" key="1">
    <citation type="submission" date="2022-09" db="EMBL/GenBank/DDBJ databases">
        <title>Novel species in genus Arthrobacter.</title>
        <authorList>
            <person name="Liu Y."/>
        </authorList>
    </citation>
    <scope>NUCLEOTIDE SEQUENCE</scope>
    <source>
        <strain evidence="1">Zg-Y815</strain>
    </source>
</reference>
<evidence type="ECO:0000313" key="2">
    <source>
        <dbReference type="Proteomes" id="UP001059859"/>
    </source>
</evidence>
<dbReference type="InterPro" id="IPR029063">
    <property type="entry name" value="SAM-dependent_MTases_sf"/>
</dbReference>
<protein>
    <recommendedName>
        <fullName evidence="3">DNA methylase adenine-specific domain-containing protein</fullName>
    </recommendedName>
</protein>
<dbReference type="EMBL" id="CP104275">
    <property type="protein sequence ID" value="UWX96793.1"/>
    <property type="molecule type" value="Genomic_DNA"/>
</dbReference>
<name>A0ABY5YRU4_9MICC</name>
<proteinExistence type="predicted"/>
<dbReference type="SUPFAM" id="SSF53335">
    <property type="entry name" value="S-adenosyl-L-methionine-dependent methyltransferases"/>
    <property type="match status" value="1"/>
</dbReference>
<keyword evidence="2" id="KW-1185">Reference proteome</keyword>
<evidence type="ECO:0008006" key="3">
    <source>
        <dbReference type="Google" id="ProtNLM"/>
    </source>
</evidence>
<evidence type="ECO:0000313" key="1">
    <source>
        <dbReference type="EMBL" id="UWX96793.1"/>
    </source>
</evidence>
<dbReference type="Proteomes" id="UP001059859">
    <property type="component" value="Chromosome"/>
</dbReference>
<gene>
    <name evidence="1" type="ORF">N2K95_14300</name>
</gene>
<accession>A0ABY5YRU4</accession>
<sequence>MTTPARLLISLSDIALLAKVQRPTVSMWRSRFRGKNSPFPEPVASRNGQEQFDAGQVAEWLTATGHGNNPDVEADLGAFAVASDLPRDTTLVFATLTALLALRVLTGETMVGKDADELLDLADEQDPDDELLFRELDAAGQALEPLARYAELLVEGAFHPAAAFEKLLADRFRQGLRPHTDVALTEPGMELVAAIAVELATALSDAPVFADPASGSSDLLLAVARILGDGTDATLMGGDDDGGSARLVRRRLLVHGLPQKRLAVEQSGAFGLTGSAVHVAQYPSPGSPDMDALQVLNAIDHSVLQMDDRQRGVVLGPASVLCDVLPKGDLRAIRSGLIRDGRVRAIVRLPKGLLKSKPRQISALWVLGPSHPNVPIPERWTMVADLTGESLTPDVVQDLVSDLAASMGSRAAIWAHSFRFARLVLTRSILPGDTSLVASAHAAPPQSVTAGATAALRADDILEALSTNSPANTLFRYSVEPVTETPARRRPRALGDLLTEKRVHYVQGNRLHDGETGSGNGTPVLGVPELLGEVPLGSRRVDLMSFSTLHENGRLTEPGDVVFCTGPRAAAVVDSEGSAVVDYPARILRINKERAGGLLPEMLTADINAQAGNRGPWKRWPVRQIRDDPGLEVAAFLTEIETQRTRARARLEQLEELTTLVLDGVAGGTLTVTDTYAAMEGNS</sequence>
<organism evidence="1 2">
    <name type="scientific">Arthrobacter zhaoxinii</name>
    <dbReference type="NCBI Taxonomy" id="2964616"/>
    <lineage>
        <taxon>Bacteria</taxon>
        <taxon>Bacillati</taxon>
        <taxon>Actinomycetota</taxon>
        <taxon>Actinomycetes</taxon>
        <taxon>Micrococcales</taxon>
        <taxon>Micrococcaceae</taxon>
        <taxon>Arthrobacter</taxon>
    </lineage>
</organism>
<dbReference type="RefSeq" id="WP_260652069.1">
    <property type="nucleotide sequence ID" value="NZ_CP104275.1"/>
</dbReference>